<evidence type="ECO:0000313" key="1">
    <source>
        <dbReference type="EMBL" id="MBW0563766.1"/>
    </source>
</evidence>
<dbReference type="Proteomes" id="UP000765509">
    <property type="component" value="Unassembled WGS sequence"/>
</dbReference>
<evidence type="ECO:0000313" key="2">
    <source>
        <dbReference type="Proteomes" id="UP000765509"/>
    </source>
</evidence>
<name>A0A9Q3PKJ6_9BASI</name>
<gene>
    <name evidence="1" type="ORF">O181_103481</name>
</gene>
<dbReference type="EMBL" id="AVOT02074715">
    <property type="protein sequence ID" value="MBW0563766.1"/>
    <property type="molecule type" value="Genomic_DNA"/>
</dbReference>
<comment type="caution">
    <text evidence="1">The sequence shown here is derived from an EMBL/GenBank/DDBJ whole genome shotgun (WGS) entry which is preliminary data.</text>
</comment>
<keyword evidence="2" id="KW-1185">Reference proteome</keyword>
<protein>
    <submittedName>
        <fullName evidence="1">Uncharacterized protein</fullName>
    </submittedName>
</protein>
<reference evidence="1" key="1">
    <citation type="submission" date="2021-03" db="EMBL/GenBank/DDBJ databases">
        <title>Draft genome sequence of rust myrtle Austropuccinia psidii MF-1, a brazilian biotype.</title>
        <authorList>
            <person name="Quecine M.C."/>
            <person name="Pachon D.M.R."/>
            <person name="Bonatelli M.L."/>
            <person name="Correr F.H."/>
            <person name="Franceschini L.M."/>
            <person name="Leite T.F."/>
            <person name="Margarido G.R.A."/>
            <person name="Almeida C.A."/>
            <person name="Ferrarezi J.A."/>
            <person name="Labate C.A."/>
        </authorList>
    </citation>
    <scope>NUCLEOTIDE SEQUENCE</scope>
    <source>
        <strain evidence="1">MF-1</strain>
    </source>
</reference>
<sequence length="132" mass="14475">MSGSTCSKKAAANNTEPKPLSNKEVYYLLNSLRSEVSSLKSARNSDAAEMQSLRLALSSPPALSSYHQQSCAVLPAYDWFIQEPYRAANRTAPISPNGLRASTECFALPSTQTSRLTTFPRYLKTALPKKTE</sequence>
<organism evidence="1 2">
    <name type="scientific">Austropuccinia psidii MF-1</name>
    <dbReference type="NCBI Taxonomy" id="1389203"/>
    <lineage>
        <taxon>Eukaryota</taxon>
        <taxon>Fungi</taxon>
        <taxon>Dikarya</taxon>
        <taxon>Basidiomycota</taxon>
        <taxon>Pucciniomycotina</taxon>
        <taxon>Pucciniomycetes</taxon>
        <taxon>Pucciniales</taxon>
        <taxon>Sphaerophragmiaceae</taxon>
        <taxon>Austropuccinia</taxon>
    </lineage>
</organism>
<accession>A0A9Q3PKJ6</accession>
<dbReference type="AlphaFoldDB" id="A0A9Q3PKJ6"/>
<proteinExistence type="predicted"/>